<evidence type="ECO:0000259" key="1">
    <source>
        <dbReference type="Pfam" id="PF20515"/>
    </source>
</evidence>
<dbReference type="AlphaFoldDB" id="A0A0L6U850"/>
<sequence>MLFPMSYIDWKCFALSFVSNQRITSRTGIHILLTATDVLYTTSSINHSVNHAGGDCKGVTAGSSVIPKRPQRYASPPKYTSVTAKKIAKAKRKLAREHSAIPAHLIIISPSIEPISTKPLIQLPQHGNLSRNCILTQGQNPQFILDVQSFSTPPTPTFDFFKALMLENQEVSQSDLNSIISFFSVSGIYACHPDLSEEENIQDDQLWDRIEAHNDFISERIRSLSNSAWHGNHQTATEYSIPNWHQKTWRAFKDDNNFAGNVMVTFNDFYNRLHQDNGDLNPWTYGIFSYIEKPSGFPIPPPSNDTGHGLVFTRHHAIIDFAHANGIVEILWQTTQFEHKTNPPPPSLRTTNKHTHFGSSFQINKKLGNVGLKLKDASDKHVCNRTLCKDQRYPK</sequence>
<keyword evidence="3" id="KW-1185">Reference proteome</keyword>
<dbReference type="InterPro" id="IPR046798">
    <property type="entry name" value="2OG-FeII_Oxy_6"/>
</dbReference>
<dbReference type="Pfam" id="PF20515">
    <property type="entry name" value="2OG-FeII_Oxy_6"/>
    <property type="match status" value="1"/>
</dbReference>
<proteinExistence type="predicted"/>
<evidence type="ECO:0000313" key="3">
    <source>
        <dbReference type="Proteomes" id="UP000037035"/>
    </source>
</evidence>
<evidence type="ECO:0000313" key="2">
    <source>
        <dbReference type="EMBL" id="KNZ44691.1"/>
    </source>
</evidence>
<dbReference type="VEuPathDB" id="FungiDB:VP01_891g5"/>
<name>A0A0L6U850_9BASI</name>
<comment type="caution">
    <text evidence="2">The sequence shown here is derived from an EMBL/GenBank/DDBJ whole genome shotgun (WGS) entry which is preliminary data.</text>
</comment>
<reference evidence="2 3" key="1">
    <citation type="submission" date="2015-08" db="EMBL/GenBank/DDBJ databases">
        <title>Next Generation Sequencing and Analysis of the Genome of Puccinia sorghi L Schw, the Causal Agent of Maize Common Rust.</title>
        <authorList>
            <person name="Rochi L."/>
            <person name="Burguener G."/>
            <person name="Darino M."/>
            <person name="Turjanski A."/>
            <person name="Kreff E."/>
            <person name="Dieguez M.J."/>
            <person name="Sacco F."/>
        </authorList>
    </citation>
    <scope>NUCLEOTIDE SEQUENCE [LARGE SCALE GENOMIC DNA]</scope>
    <source>
        <strain evidence="2 3">RO10H11247</strain>
    </source>
</reference>
<dbReference type="EMBL" id="LAVV01014515">
    <property type="protein sequence ID" value="KNZ44691.1"/>
    <property type="molecule type" value="Genomic_DNA"/>
</dbReference>
<accession>A0A0L6U850</accession>
<dbReference type="OrthoDB" id="2505769at2759"/>
<feature type="domain" description="Tet-like 2OG-Fe(II) oxygenase" evidence="1">
    <location>
        <begin position="194"/>
        <end position="343"/>
    </location>
</feature>
<dbReference type="STRING" id="27349.A0A0L6U850"/>
<gene>
    <name evidence="2" type="ORF">VP01_891g5</name>
</gene>
<organism evidence="2 3">
    <name type="scientific">Puccinia sorghi</name>
    <dbReference type="NCBI Taxonomy" id="27349"/>
    <lineage>
        <taxon>Eukaryota</taxon>
        <taxon>Fungi</taxon>
        <taxon>Dikarya</taxon>
        <taxon>Basidiomycota</taxon>
        <taxon>Pucciniomycotina</taxon>
        <taxon>Pucciniomycetes</taxon>
        <taxon>Pucciniales</taxon>
        <taxon>Pucciniaceae</taxon>
        <taxon>Puccinia</taxon>
    </lineage>
</organism>
<protein>
    <recommendedName>
        <fullName evidence="1">Tet-like 2OG-Fe(II) oxygenase domain-containing protein</fullName>
    </recommendedName>
</protein>
<dbReference type="Proteomes" id="UP000037035">
    <property type="component" value="Unassembled WGS sequence"/>
</dbReference>